<dbReference type="InterPro" id="IPR000182">
    <property type="entry name" value="GNAT_dom"/>
</dbReference>
<keyword evidence="2" id="KW-0012">Acyltransferase</keyword>
<dbReference type="PANTHER" id="PTHR43420:SF44">
    <property type="entry name" value="ACETYLTRANSFERASE YPEA"/>
    <property type="match status" value="1"/>
</dbReference>
<keyword evidence="1 4" id="KW-0808">Transferase</keyword>
<evidence type="ECO:0000256" key="1">
    <source>
        <dbReference type="ARBA" id="ARBA00022679"/>
    </source>
</evidence>
<dbReference type="Pfam" id="PF00583">
    <property type="entry name" value="Acetyltransf_1"/>
    <property type="match status" value="1"/>
</dbReference>
<reference evidence="4 5" key="1">
    <citation type="submission" date="2014-04" db="EMBL/GenBank/DDBJ databases">
        <title>Draft genome sequence of Bacillus azotoformans MEV2011, a (co-) denitrifying strain unable to grow in the presence of oxygen.</title>
        <authorList>
            <person name="Nielsen M."/>
            <person name="Schreiber L."/>
            <person name="Finster K."/>
            <person name="Schramm A."/>
        </authorList>
    </citation>
    <scope>NUCLEOTIDE SEQUENCE [LARGE SCALE GENOMIC DNA]</scope>
    <source>
        <strain evidence="4 5">MEV2011</strain>
    </source>
</reference>
<dbReference type="InterPro" id="IPR016181">
    <property type="entry name" value="Acyl_CoA_acyltransferase"/>
</dbReference>
<protein>
    <submittedName>
        <fullName evidence="4">Acetyltransferase</fullName>
    </submittedName>
</protein>
<proteinExistence type="predicted"/>
<dbReference type="OrthoDB" id="65897at2"/>
<feature type="domain" description="N-acetyltransferase" evidence="3">
    <location>
        <begin position="6"/>
        <end position="157"/>
    </location>
</feature>
<dbReference type="PANTHER" id="PTHR43420">
    <property type="entry name" value="ACETYLTRANSFERASE"/>
    <property type="match status" value="1"/>
</dbReference>
<dbReference type="SUPFAM" id="SSF55729">
    <property type="entry name" value="Acyl-CoA N-acyltransferases (Nat)"/>
    <property type="match status" value="1"/>
</dbReference>
<comment type="caution">
    <text evidence="4">The sequence shown here is derived from an EMBL/GenBank/DDBJ whole genome shotgun (WGS) entry which is preliminary data.</text>
</comment>
<dbReference type="GO" id="GO:0016747">
    <property type="term" value="F:acyltransferase activity, transferring groups other than amino-acyl groups"/>
    <property type="evidence" value="ECO:0007669"/>
    <property type="project" value="InterPro"/>
</dbReference>
<gene>
    <name evidence="4" type="ORF">M670_03232</name>
</gene>
<dbReference type="AlphaFoldDB" id="A0A072NIZ4"/>
<evidence type="ECO:0000313" key="4">
    <source>
        <dbReference type="EMBL" id="KEF37649.1"/>
    </source>
</evidence>
<evidence type="ECO:0000256" key="2">
    <source>
        <dbReference type="ARBA" id="ARBA00023315"/>
    </source>
</evidence>
<dbReference type="RefSeq" id="WP_051678244.1">
    <property type="nucleotide sequence ID" value="NZ_JJRY01000013.1"/>
</dbReference>
<dbReference type="PROSITE" id="PS51186">
    <property type="entry name" value="GNAT"/>
    <property type="match status" value="1"/>
</dbReference>
<dbReference type="CDD" id="cd04301">
    <property type="entry name" value="NAT_SF"/>
    <property type="match status" value="1"/>
</dbReference>
<dbReference type="InterPro" id="IPR050680">
    <property type="entry name" value="YpeA/RimI_acetyltransf"/>
</dbReference>
<dbReference type="EMBL" id="JJRY01000013">
    <property type="protein sequence ID" value="KEF37649.1"/>
    <property type="molecule type" value="Genomic_DNA"/>
</dbReference>
<accession>A0A072NIZ4</accession>
<dbReference type="PATRIC" id="fig|1348973.3.peg.3112"/>
<dbReference type="Gene3D" id="3.40.630.30">
    <property type="match status" value="1"/>
</dbReference>
<organism evidence="4 5">
    <name type="scientific">Schinkia azotoformans MEV2011</name>
    <dbReference type="NCBI Taxonomy" id="1348973"/>
    <lineage>
        <taxon>Bacteria</taxon>
        <taxon>Bacillati</taxon>
        <taxon>Bacillota</taxon>
        <taxon>Bacilli</taxon>
        <taxon>Bacillales</taxon>
        <taxon>Bacillaceae</taxon>
        <taxon>Calidifontibacillus/Schinkia group</taxon>
        <taxon>Schinkia</taxon>
    </lineage>
</organism>
<evidence type="ECO:0000259" key="3">
    <source>
        <dbReference type="PROSITE" id="PS51186"/>
    </source>
</evidence>
<evidence type="ECO:0000313" key="5">
    <source>
        <dbReference type="Proteomes" id="UP000027936"/>
    </source>
</evidence>
<name>A0A072NIZ4_SCHAZ</name>
<dbReference type="Proteomes" id="UP000027936">
    <property type="component" value="Unassembled WGS sequence"/>
</dbReference>
<sequence>MFKHLVTLRAAEEVDEPIFLHIFLNSSLNLQNIPISDDAKSVLVRQQFLAEQYFLNTHFPNTDVSVIFLNEHPIGRLNVNRGQESYRILAIALLPEFRRRGIGRSLIKDILEEAANFRKKVYLQVGWHNGSARALYEQLGFEMVEDKGVYCEMQWTP</sequence>